<evidence type="ECO:0000256" key="1">
    <source>
        <dbReference type="SAM" id="Coils"/>
    </source>
</evidence>
<feature type="region of interest" description="Disordered" evidence="2">
    <location>
        <begin position="175"/>
        <end position="277"/>
    </location>
</feature>
<evidence type="ECO:0000256" key="2">
    <source>
        <dbReference type="SAM" id="MobiDB-lite"/>
    </source>
</evidence>
<reference evidence="3 4" key="1">
    <citation type="submission" date="2018-11" db="EMBL/GenBank/DDBJ databases">
        <authorList>
            <person name="Zhou Z."/>
            <person name="Wang G."/>
        </authorList>
    </citation>
    <scope>NUCLEOTIDE SEQUENCE [LARGE SCALE GENOMIC DNA]</scope>
    <source>
        <strain evidence="3 4">KCTC42998</strain>
    </source>
</reference>
<gene>
    <name evidence="3" type="ORF">EHT87_25450</name>
</gene>
<evidence type="ECO:0000313" key="4">
    <source>
        <dbReference type="Proteomes" id="UP000274271"/>
    </source>
</evidence>
<accession>A0A3P1CFZ9</accession>
<feature type="compositionally biased region" description="Low complexity" evidence="2">
    <location>
        <begin position="209"/>
        <end position="225"/>
    </location>
</feature>
<feature type="compositionally biased region" description="Basic and acidic residues" evidence="2">
    <location>
        <begin position="189"/>
        <end position="200"/>
    </location>
</feature>
<dbReference type="Gene3D" id="1.20.1260.10">
    <property type="match status" value="1"/>
</dbReference>
<dbReference type="RefSeq" id="WP_124909504.1">
    <property type="nucleotide sequence ID" value="NZ_RQJP01000005.1"/>
</dbReference>
<dbReference type="PANTHER" id="PTHR30565">
    <property type="entry name" value="PROTEIN YCIF"/>
    <property type="match status" value="1"/>
</dbReference>
<dbReference type="SUPFAM" id="SSF47240">
    <property type="entry name" value="Ferritin-like"/>
    <property type="match status" value="1"/>
</dbReference>
<dbReference type="InterPro" id="IPR009078">
    <property type="entry name" value="Ferritin-like_SF"/>
</dbReference>
<dbReference type="EMBL" id="RQJP01000005">
    <property type="protein sequence ID" value="RRB11814.1"/>
    <property type="molecule type" value="Genomic_DNA"/>
</dbReference>
<dbReference type="OrthoDB" id="9795056at2"/>
<comment type="caution">
    <text evidence="3">The sequence shown here is derived from an EMBL/GenBank/DDBJ whole genome shotgun (WGS) entry which is preliminary data.</text>
</comment>
<name>A0A3P1CFZ9_9BACT</name>
<feature type="coiled-coil region" evidence="1">
    <location>
        <begin position="56"/>
        <end position="83"/>
    </location>
</feature>
<dbReference type="InterPro" id="IPR010287">
    <property type="entry name" value="DUF892_YciF-like"/>
</dbReference>
<dbReference type="PANTHER" id="PTHR30565:SF9">
    <property type="entry name" value="PROTEIN YCIF"/>
    <property type="match status" value="1"/>
</dbReference>
<dbReference type="Proteomes" id="UP000274271">
    <property type="component" value="Unassembled WGS sequence"/>
</dbReference>
<keyword evidence="4" id="KW-1185">Reference proteome</keyword>
<sequence length="277" mass="30310">MASFTDQLAKFFGTQDTDTSLRELFISELKGMYYAEKQIADALPNMAEAATTDVVRNGFEQHLSETQNQIRRLEQIFQHLGVEADEKTCNAVDGLVDDGDMVIAQTDSGTLTRDAGLIIAGQKVEHHEIAAYGSLHSLARLLGYHEAAQLIEESLQEEKNTDKKLTEIAESFINERAKMESDNTDDTDRDSVRSQVRDTVNEGDYGRTSGSFQSGSSYSGVVGSGTEEDAAALQNDETLRSSRNWASDDENRSDSGTGTNDYRRAGQDPLTGGPSGF</sequence>
<dbReference type="CDD" id="cd07909">
    <property type="entry name" value="YciF"/>
    <property type="match status" value="1"/>
</dbReference>
<dbReference type="AlphaFoldDB" id="A0A3P1CFZ9"/>
<keyword evidence="1" id="KW-0175">Coiled coil</keyword>
<evidence type="ECO:0000313" key="3">
    <source>
        <dbReference type="EMBL" id="RRB11814.1"/>
    </source>
</evidence>
<dbReference type="InterPro" id="IPR047114">
    <property type="entry name" value="YciF"/>
</dbReference>
<organism evidence="3 4">
    <name type="scientific">Larkinella knui</name>
    <dbReference type="NCBI Taxonomy" id="2025310"/>
    <lineage>
        <taxon>Bacteria</taxon>
        <taxon>Pseudomonadati</taxon>
        <taxon>Bacteroidota</taxon>
        <taxon>Cytophagia</taxon>
        <taxon>Cytophagales</taxon>
        <taxon>Spirosomataceae</taxon>
        <taxon>Larkinella</taxon>
    </lineage>
</organism>
<protein>
    <submittedName>
        <fullName evidence="3">Ferritin-like domain-containing protein</fullName>
    </submittedName>
</protein>
<dbReference type="Pfam" id="PF05974">
    <property type="entry name" value="DUF892"/>
    <property type="match status" value="1"/>
</dbReference>
<proteinExistence type="predicted"/>
<dbReference type="InterPro" id="IPR012347">
    <property type="entry name" value="Ferritin-like"/>
</dbReference>